<organism evidence="1 2">
    <name type="scientific">Methylotenera versatilis (strain 301)</name>
    <dbReference type="NCBI Taxonomy" id="666681"/>
    <lineage>
        <taxon>Bacteria</taxon>
        <taxon>Pseudomonadati</taxon>
        <taxon>Pseudomonadota</taxon>
        <taxon>Betaproteobacteria</taxon>
        <taxon>Nitrosomonadales</taxon>
        <taxon>Methylophilaceae</taxon>
        <taxon>Methylotenera</taxon>
    </lineage>
</organism>
<dbReference type="Proteomes" id="UP000000383">
    <property type="component" value="Chromosome"/>
</dbReference>
<dbReference type="Pfam" id="PF05610">
    <property type="entry name" value="DUF779"/>
    <property type="match status" value="1"/>
</dbReference>
<dbReference type="KEGG" id="meh:M301_0903"/>
<dbReference type="PIRSF" id="PIRSF009151">
    <property type="entry name" value="DUF779"/>
    <property type="match status" value="1"/>
</dbReference>
<evidence type="ECO:0000313" key="1">
    <source>
        <dbReference type="EMBL" id="ADI29287.1"/>
    </source>
</evidence>
<accession>D7DPR6</accession>
<dbReference type="OrthoDB" id="3725739at2"/>
<name>D7DPR6_METV0</name>
<sequence>MSERVSATPAAIELIHKLTAQHGPILFLQSGGCCEGSVPLCMPANEFKPGASDVIIGEIEGATFYMGHNHFQFSENMHTILDAMPGSSGSFSLDCGSGMAFITRGRLFTDEELETLPPVKTFGLN</sequence>
<reference evidence="2" key="1">
    <citation type="submission" date="2010-05" db="EMBL/GenBank/DDBJ databases">
        <title>Complete sequence of Methylotenera sp. 301.</title>
        <authorList>
            <person name="Lucas S."/>
            <person name="Copeland A."/>
            <person name="Lapidus A."/>
            <person name="Cheng J.-F."/>
            <person name="Bruce D."/>
            <person name="Goodwin L."/>
            <person name="Pitluck S."/>
            <person name="Clum A."/>
            <person name="Land M."/>
            <person name="Hauser L."/>
            <person name="Kyrpides N."/>
            <person name="Ivanova N."/>
            <person name="Chistoservova L."/>
            <person name="Kalyuzhnaya M."/>
            <person name="Woyke T."/>
        </authorList>
    </citation>
    <scope>NUCLEOTIDE SEQUENCE [LARGE SCALE GENOMIC DNA]</scope>
    <source>
        <strain evidence="2">301</strain>
    </source>
</reference>
<dbReference type="AlphaFoldDB" id="D7DPR6"/>
<dbReference type="eggNOG" id="COG3564">
    <property type="taxonomic scope" value="Bacteria"/>
</dbReference>
<evidence type="ECO:0000313" key="2">
    <source>
        <dbReference type="Proteomes" id="UP000000383"/>
    </source>
</evidence>
<dbReference type="EMBL" id="CP002056">
    <property type="protein sequence ID" value="ADI29287.1"/>
    <property type="molecule type" value="Genomic_DNA"/>
</dbReference>
<protein>
    <recommendedName>
        <fullName evidence="3">Acetaldehyde dehydrogenase</fullName>
    </recommendedName>
</protein>
<proteinExistence type="predicted"/>
<keyword evidence="2" id="KW-1185">Reference proteome</keyword>
<dbReference type="HOGENOM" id="CLU_134343_1_0_4"/>
<reference evidence="1 2" key="2">
    <citation type="journal article" date="2011" name="J. Bacteriol.">
        <title>Genomes of three methylotrophs from a single niche uncover genetic and metabolic divergence of Methylophilaceae.</title>
        <authorList>
            <person name="Lapidus A."/>
            <person name="Clum A."/>
            <person name="Labutti K."/>
            <person name="Kaluzhnaya M.G."/>
            <person name="Lim S."/>
            <person name="Beck D.A."/>
            <person name="Glavina Del Rio T."/>
            <person name="Nolan M."/>
            <person name="Mavromatis K."/>
            <person name="Huntemann M."/>
            <person name="Lucas S."/>
            <person name="Lidstrom M.E."/>
            <person name="Ivanova N."/>
            <person name="Chistoserdova L."/>
        </authorList>
    </citation>
    <scope>NUCLEOTIDE SEQUENCE [LARGE SCALE GENOMIC DNA]</scope>
    <source>
        <strain evidence="1 2">301</strain>
    </source>
</reference>
<evidence type="ECO:0008006" key="3">
    <source>
        <dbReference type="Google" id="ProtNLM"/>
    </source>
</evidence>
<gene>
    <name evidence="1" type="ordered locus">M301_0903</name>
</gene>
<dbReference type="RefSeq" id="WP_013147603.1">
    <property type="nucleotide sequence ID" value="NC_014207.1"/>
</dbReference>
<dbReference type="InterPro" id="IPR008497">
    <property type="entry name" value="DUF779"/>
</dbReference>